<sequence>TISRVTGLGSVLLKDFEQVTSGSTWENAQRYCKEHFNDLATIYNHAQAEKLYLKPYMAWIGLHKETSRKVWDLTNTTEYPFIKEMMTWSQAEEYCNNSYNGLASFATWNMTFFSAQTFPIWIGLHRNGGSWKWSLGLEEDKHWNLSNPSNDTTCVTISSMEKELATKNCQTQLPFLCTKDNMVLVKENKSWEEVFEHCRGLRSSSTSNLHFNLLSVKPGDEHTYVMNKVMEADTEEIIKQILIFDKEQRCLTAVLGFVG</sequence>
<dbReference type="SMART" id="SM00034">
    <property type="entry name" value="CLECT"/>
    <property type="match status" value="1"/>
</dbReference>
<proteinExistence type="predicted"/>
<feature type="domain" description="C-type lectin" evidence="1">
    <location>
        <begin position="74"/>
        <end position="178"/>
    </location>
</feature>
<feature type="non-terminal residue" evidence="2">
    <location>
        <position position="1"/>
    </location>
</feature>
<dbReference type="EMBL" id="JAHUTJ010018088">
    <property type="protein sequence ID" value="MED6271312.1"/>
    <property type="molecule type" value="Genomic_DNA"/>
</dbReference>
<reference evidence="2 3" key="1">
    <citation type="submission" date="2021-06" db="EMBL/GenBank/DDBJ databases">
        <authorList>
            <person name="Palmer J.M."/>
        </authorList>
    </citation>
    <scope>NUCLEOTIDE SEQUENCE [LARGE SCALE GENOMIC DNA]</scope>
    <source>
        <strain evidence="2 3">CL_MEX2019</strain>
        <tissue evidence="2">Muscle</tissue>
    </source>
</reference>
<gene>
    <name evidence="2" type="ORF">CHARACLAT_018976</name>
</gene>
<dbReference type="PANTHER" id="PTHR45784:SF3">
    <property type="entry name" value="C-TYPE LECTIN DOMAIN FAMILY 4 MEMBER K-LIKE-RELATED"/>
    <property type="match status" value="1"/>
</dbReference>
<dbReference type="PROSITE" id="PS50041">
    <property type="entry name" value="C_TYPE_LECTIN_2"/>
    <property type="match status" value="1"/>
</dbReference>
<organism evidence="2 3">
    <name type="scientific">Characodon lateralis</name>
    <dbReference type="NCBI Taxonomy" id="208331"/>
    <lineage>
        <taxon>Eukaryota</taxon>
        <taxon>Metazoa</taxon>
        <taxon>Chordata</taxon>
        <taxon>Craniata</taxon>
        <taxon>Vertebrata</taxon>
        <taxon>Euteleostomi</taxon>
        <taxon>Actinopterygii</taxon>
        <taxon>Neopterygii</taxon>
        <taxon>Teleostei</taxon>
        <taxon>Neoteleostei</taxon>
        <taxon>Acanthomorphata</taxon>
        <taxon>Ovalentaria</taxon>
        <taxon>Atherinomorphae</taxon>
        <taxon>Cyprinodontiformes</taxon>
        <taxon>Goodeidae</taxon>
        <taxon>Characodon</taxon>
    </lineage>
</organism>
<dbReference type="Pfam" id="PF00059">
    <property type="entry name" value="Lectin_C"/>
    <property type="match status" value="2"/>
</dbReference>
<dbReference type="InterPro" id="IPR016186">
    <property type="entry name" value="C-type_lectin-like/link_sf"/>
</dbReference>
<dbReference type="Proteomes" id="UP001352852">
    <property type="component" value="Unassembled WGS sequence"/>
</dbReference>
<comment type="caution">
    <text evidence="2">The sequence shown here is derived from an EMBL/GenBank/DDBJ whole genome shotgun (WGS) entry which is preliminary data.</text>
</comment>
<dbReference type="Gene3D" id="3.10.100.10">
    <property type="entry name" value="Mannose-Binding Protein A, subunit A"/>
    <property type="match status" value="2"/>
</dbReference>
<dbReference type="SUPFAM" id="SSF56436">
    <property type="entry name" value="C-type lectin-like"/>
    <property type="match status" value="2"/>
</dbReference>
<dbReference type="InterPro" id="IPR001304">
    <property type="entry name" value="C-type_lectin-like"/>
</dbReference>
<dbReference type="InterPro" id="IPR016187">
    <property type="entry name" value="CTDL_fold"/>
</dbReference>
<accession>A0ABU7D8N9</accession>
<dbReference type="PANTHER" id="PTHR45784">
    <property type="entry name" value="C-TYPE LECTIN DOMAIN FAMILY 20 MEMBER A-RELATED"/>
    <property type="match status" value="1"/>
</dbReference>
<evidence type="ECO:0000259" key="1">
    <source>
        <dbReference type="PROSITE" id="PS50041"/>
    </source>
</evidence>
<evidence type="ECO:0000313" key="2">
    <source>
        <dbReference type="EMBL" id="MED6271312.1"/>
    </source>
</evidence>
<evidence type="ECO:0000313" key="3">
    <source>
        <dbReference type="Proteomes" id="UP001352852"/>
    </source>
</evidence>
<keyword evidence="3" id="KW-1185">Reference proteome</keyword>
<name>A0ABU7D8N9_9TELE</name>
<protein>
    <recommendedName>
        <fullName evidence="1">C-type lectin domain-containing protein</fullName>
    </recommendedName>
</protein>